<dbReference type="Proteomes" id="UP001146120">
    <property type="component" value="Unassembled WGS sequence"/>
</dbReference>
<gene>
    <name evidence="2" type="ORF">N0F65_010203</name>
</gene>
<dbReference type="EMBL" id="DAKRPA010000297">
    <property type="protein sequence ID" value="DAZ93708.1"/>
    <property type="molecule type" value="Genomic_DNA"/>
</dbReference>
<organism evidence="2 3">
    <name type="scientific">Lagenidium giganteum</name>
    <dbReference type="NCBI Taxonomy" id="4803"/>
    <lineage>
        <taxon>Eukaryota</taxon>
        <taxon>Sar</taxon>
        <taxon>Stramenopiles</taxon>
        <taxon>Oomycota</taxon>
        <taxon>Peronosporomycetes</taxon>
        <taxon>Pythiales</taxon>
        <taxon>Pythiaceae</taxon>
    </lineage>
</organism>
<feature type="region of interest" description="Disordered" evidence="1">
    <location>
        <begin position="177"/>
        <end position="197"/>
    </location>
</feature>
<dbReference type="AlphaFoldDB" id="A0AAV2YIM8"/>
<name>A0AAV2YIM8_9STRA</name>
<protein>
    <submittedName>
        <fullName evidence="2">Uncharacterized protein</fullName>
    </submittedName>
</protein>
<comment type="caution">
    <text evidence="2">The sequence shown here is derived from an EMBL/GenBank/DDBJ whole genome shotgun (WGS) entry which is preliminary data.</text>
</comment>
<accession>A0AAV2YIM8</accession>
<evidence type="ECO:0000256" key="1">
    <source>
        <dbReference type="SAM" id="MobiDB-lite"/>
    </source>
</evidence>
<evidence type="ECO:0000313" key="3">
    <source>
        <dbReference type="Proteomes" id="UP001146120"/>
    </source>
</evidence>
<sequence>MFPRDPKKIKGNYYPAGVHSLAAARVFKHLSPTRGTSKYSSPTAFLLALREMDSVRFEETAPICVALYSCRLGSRGASITMFCEKSEPDVLRSGSFNANYNVDFGASTTLPPSPPCGSYNDLQDGIHGLTMMANDLWYDHTRKLLGFIKHTHNTLSVDASIERHLAPQTHMKKRVKHSNTTAHERTHQQQFWHHLTV</sequence>
<reference evidence="2" key="1">
    <citation type="submission" date="2022-11" db="EMBL/GenBank/DDBJ databases">
        <authorList>
            <person name="Morgan W.R."/>
            <person name="Tartar A."/>
        </authorList>
    </citation>
    <scope>NUCLEOTIDE SEQUENCE</scope>
    <source>
        <strain evidence="2">ARSEF 373</strain>
    </source>
</reference>
<reference evidence="2" key="2">
    <citation type="journal article" date="2023" name="Microbiol Resour">
        <title>Decontamination and Annotation of the Draft Genome Sequence of the Oomycete Lagenidium giganteum ARSEF 373.</title>
        <authorList>
            <person name="Morgan W.R."/>
            <person name="Tartar A."/>
        </authorList>
    </citation>
    <scope>NUCLEOTIDE SEQUENCE</scope>
    <source>
        <strain evidence="2">ARSEF 373</strain>
    </source>
</reference>
<keyword evidence="3" id="KW-1185">Reference proteome</keyword>
<proteinExistence type="predicted"/>
<evidence type="ECO:0000313" key="2">
    <source>
        <dbReference type="EMBL" id="DAZ93708.1"/>
    </source>
</evidence>